<dbReference type="Proteomes" id="UP000751614">
    <property type="component" value="Unassembled WGS sequence"/>
</dbReference>
<evidence type="ECO:0000313" key="1">
    <source>
        <dbReference type="EMBL" id="TMU57484.1"/>
    </source>
</evidence>
<evidence type="ECO:0000313" key="2">
    <source>
        <dbReference type="Proteomes" id="UP000751614"/>
    </source>
</evidence>
<sequence>MEIPLFLDTDNLHENPEYVRFIYWVLKIKELDFDLLCDCGNTHSSSPLKHLKLVFSYDQLIIAGLKDQNKNYHFTNAEKFENLFQIIDQYNEAMDYLYLMIDTQYVTCPYEKIKFDVAPNEDTIRGSIYRLKPKRFQLSNLLYPDEVYGWDDYEPLCLHHMEEESASYKNYLRNNRWAI</sequence>
<keyword evidence="2" id="KW-1185">Reference proteome</keyword>
<dbReference type="EMBL" id="VCNI01000001">
    <property type="protein sequence ID" value="TMU57484.1"/>
    <property type="molecule type" value="Genomic_DNA"/>
</dbReference>
<name>A0ABY2WR53_9FLAO</name>
<protein>
    <submittedName>
        <fullName evidence="1">Uncharacterized protein</fullName>
    </submittedName>
</protein>
<proteinExistence type="predicted"/>
<accession>A0ABY2WR53</accession>
<reference evidence="1 2" key="1">
    <citation type="submission" date="2019-05" db="EMBL/GenBank/DDBJ databases">
        <title>Flagellimonas sp. AsT0115, sp. nov., isolated from a marine red algae, Asparagopsis taxiformis.</title>
        <authorList>
            <person name="Kim J."/>
            <person name="Jeong S.E."/>
            <person name="Jeon C.O."/>
        </authorList>
    </citation>
    <scope>NUCLEOTIDE SEQUENCE [LARGE SCALE GENOMIC DNA]</scope>
    <source>
        <strain evidence="1 2">AsT0115</strain>
    </source>
</reference>
<gene>
    <name evidence="1" type="ORF">FGG15_08050</name>
</gene>
<comment type="caution">
    <text evidence="1">The sequence shown here is derived from an EMBL/GenBank/DDBJ whole genome shotgun (WGS) entry which is preliminary data.</text>
</comment>
<organism evidence="1 2">
    <name type="scientific">Flagellimonas algicola</name>
    <dbReference type="NCBI Taxonomy" id="2583815"/>
    <lineage>
        <taxon>Bacteria</taxon>
        <taxon>Pseudomonadati</taxon>
        <taxon>Bacteroidota</taxon>
        <taxon>Flavobacteriia</taxon>
        <taxon>Flavobacteriales</taxon>
        <taxon>Flavobacteriaceae</taxon>
        <taxon>Flagellimonas</taxon>
    </lineage>
</organism>
<dbReference type="RefSeq" id="WP_138835023.1">
    <property type="nucleotide sequence ID" value="NZ_VCNI01000001.1"/>
</dbReference>